<gene>
    <name evidence="1" type="ORF">DHETER_LOCUS6270</name>
</gene>
<feature type="non-terminal residue" evidence="1">
    <location>
        <position position="1"/>
    </location>
</feature>
<proteinExistence type="predicted"/>
<keyword evidence="2" id="KW-1185">Reference proteome</keyword>
<sequence length="77" mass="9059">VAEKLTVGKITLYSIFRLFFSDLQLSEIVKNTNLNIAVKSTDKEHKWITLTIKELLIWLGLIIYIGVFKLQSRKDYW</sequence>
<evidence type="ECO:0000313" key="1">
    <source>
        <dbReference type="EMBL" id="CAG8576065.1"/>
    </source>
</evidence>
<evidence type="ECO:0000313" key="2">
    <source>
        <dbReference type="Proteomes" id="UP000789702"/>
    </source>
</evidence>
<reference evidence="1" key="1">
    <citation type="submission" date="2021-06" db="EMBL/GenBank/DDBJ databases">
        <authorList>
            <person name="Kallberg Y."/>
            <person name="Tangrot J."/>
            <person name="Rosling A."/>
        </authorList>
    </citation>
    <scope>NUCLEOTIDE SEQUENCE</scope>
    <source>
        <strain evidence="1">IL203A</strain>
    </source>
</reference>
<accession>A0ACA9M815</accession>
<comment type="caution">
    <text evidence="1">The sequence shown here is derived from an EMBL/GenBank/DDBJ whole genome shotgun (WGS) entry which is preliminary data.</text>
</comment>
<dbReference type="Proteomes" id="UP000789702">
    <property type="component" value="Unassembled WGS sequence"/>
</dbReference>
<name>A0ACA9M815_9GLOM</name>
<organism evidence="1 2">
    <name type="scientific">Dentiscutata heterogama</name>
    <dbReference type="NCBI Taxonomy" id="1316150"/>
    <lineage>
        <taxon>Eukaryota</taxon>
        <taxon>Fungi</taxon>
        <taxon>Fungi incertae sedis</taxon>
        <taxon>Mucoromycota</taxon>
        <taxon>Glomeromycotina</taxon>
        <taxon>Glomeromycetes</taxon>
        <taxon>Diversisporales</taxon>
        <taxon>Gigasporaceae</taxon>
        <taxon>Dentiscutata</taxon>
    </lineage>
</organism>
<protein>
    <submittedName>
        <fullName evidence="1">4678_t:CDS:1</fullName>
    </submittedName>
</protein>
<dbReference type="EMBL" id="CAJVPU010007715">
    <property type="protein sequence ID" value="CAG8576065.1"/>
    <property type="molecule type" value="Genomic_DNA"/>
</dbReference>